<dbReference type="GO" id="GO:0009055">
    <property type="term" value="F:electron transfer activity"/>
    <property type="evidence" value="ECO:0007669"/>
    <property type="project" value="InterPro"/>
</dbReference>
<dbReference type="InterPro" id="IPR001308">
    <property type="entry name" value="ETF_a/FixB"/>
</dbReference>
<dbReference type="Proteomes" id="UP000005143">
    <property type="component" value="Unassembled WGS sequence"/>
</dbReference>
<sequence length="70" mass="7517">MVTPDVYLAFGVSGAVQHLVGMRDSRTIVAINRDRGADLCRVADVVVEGDAVAVAEALMDHLEHERNRGA</sequence>
<protein>
    <submittedName>
        <fullName evidence="2">Electron transfer flavoprotein alpha subunit</fullName>
    </submittedName>
</protein>
<dbReference type="Pfam" id="PF00766">
    <property type="entry name" value="ETF_alpha"/>
    <property type="match status" value="1"/>
</dbReference>
<dbReference type="PATRIC" id="fig|1097667.3.peg.721"/>
<comment type="caution">
    <text evidence="2">The sequence shown here is derived from an EMBL/GenBank/DDBJ whole genome shotgun (WGS) entry which is preliminary data.</text>
</comment>
<proteinExistence type="predicted"/>
<accession>H0E1R2</accession>
<keyword evidence="3" id="KW-1185">Reference proteome</keyword>
<reference evidence="2 3" key="1">
    <citation type="journal article" date="2013" name="Biodegradation">
        <title>Quantitative proteomic analysis of ibuprofen-degrading Patulibacter sp. strain I11.</title>
        <authorList>
            <person name="Almeida B."/>
            <person name="Kjeldal H."/>
            <person name="Lolas I."/>
            <person name="Knudsen A.D."/>
            <person name="Carvalho G."/>
            <person name="Nielsen K.L."/>
            <person name="Barreto Crespo M.T."/>
            <person name="Stensballe A."/>
            <person name="Nielsen J.L."/>
        </authorList>
    </citation>
    <scope>NUCLEOTIDE SEQUENCE [LARGE SCALE GENOMIC DNA]</scope>
    <source>
        <strain evidence="2 3">I11</strain>
    </source>
</reference>
<dbReference type="PANTHER" id="PTHR43153">
    <property type="entry name" value="ELECTRON TRANSFER FLAVOPROTEIN ALPHA"/>
    <property type="match status" value="1"/>
</dbReference>
<evidence type="ECO:0000313" key="2">
    <source>
        <dbReference type="EMBL" id="EHN12405.1"/>
    </source>
</evidence>
<name>H0E1R2_9ACTN</name>
<feature type="domain" description="Electron transfer flavoprotein alpha subunit C-terminal" evidence="1">
    <location>
        <begin position="1"/>
        <end position="23"/>
    </location>
</feature>
<dbReference type="InterPro" id="IPR014731">
    <property type="entry name" value="ETF_asu_C"/>
</dbReference>
<dbReference type="Gene3D" id="3.40.50.1220">
    <property type="entry name" value="TPP-binding domain"/>
    <property type="match status" value="1"/>
</dbReference>
<evidence type="ECO:0000259" key="1">
    <source>
        <dbReference type="Pfam" id="PF00766"/>
    </source>
</evidence>
<dbReference type="InterPro" id="IPR029035">
    <property type="entry name" value="DHS-like_NAD/FAD-binding_dom"/>
</dbReference>
<dbReference type="PANTHER" id="PTHR43153:SF1">
    <property type="entry name" value="ELECTRON TRANSFER FLAVOPROTEIN SUBUNIT ALPHA, MITOCHONDRIAL"/>
    <property type="match status" value="1"/>
</dbReference>
<dbReference type="GO" id="GO:0033539">
    <property type="term" value="P:fatty acid beta-oxidation using acyl-CoA dehydrogenase"/>
    <property type="evidence" value="ECO:0007669"/>
    <property type="project" value="TreeGrafter"/>
</dbReference>
<evidence type="ECO:0000313" key="3">
    <source>
        <dbReference type="Proteomes" id="UP000005143"/>
    </source>
</evidence>
<gene>
    <name evidence="2" type="ORF">PAI11_07240</name>
</gene>
<dbReference type="AlphaFoldDB" id="H0E1R2"/>
<dbReference type="EMBL" id="AGUD01000028">
    <property type="protein sequence ID" value="EHN12405.1"/>
    <property type="molecule type" value="Genomic_DNA"/>
</dbReference>
<dbReference type="GO" id="GO:0050660">
    <property type="term" value="F:flavin adenine dinucleotide binding"/>
    <property type="evidence" value="ECO:0007669"/>
    <property type="project" value="InterPro"/>
</dbReference>
<dbReference type="SUPFAM" id="SSF52467">
    <property type="entry name" value="DHS-like NAD/FAD-binding domain"/>
    <property type="match status" value="1"/>
</dbReference>
<organism evidence="2 3">
    <name type="scientific">Patulibacter medicamentivorans</name>
    <dbReference type="NCBI Taxonomy" id="1097667"/>
    <lineage>
        <taxon>Bacteria</taxon>
        <taxon>Bacillati</taxon>
        <taxon>Actinomycetota</taxon>
        <taxon>Thermoleophilia</taxon>
        <taxon>Solirubrobacterales</taxon>
        <taxon>Patulibacteraceae</taxon>
        <taxon>Patulibacter</taxon>
    </lineage>
</organism>